<dbReference type="Pfam" id="PF03372">
    <property type="entry name" value="Exo_endo_phos"/>
    <property type="match status" value="1"/>
</dbReference>
<organism evidence="2 3">
    <name type="scientific">Culex pipiens pipiens</name>
    <name type="common">Northern house mosquito</name>
    <dbReference type="NCBI Taxonomy" id="38569"/>
    <lineage>
        <taxon>Eukaryota</taxon>
        <taxon>Metazoa</taxon>
        <taxon>Ecdysozoa</taxon>
        <taxon>Arthropoda</taxon>
        <taxon>Hexapoda</taxon>
        <taxon>Insecta</taxon>
        <taxon>Pterygota</taxon>
        <taxon>Neoptera</taxon>
        <taxon>Endopterygota</taxon>
        <taxon>Diptera</taxon>
        <taxon>Nematocera</taxon>
        <taxon>Culicoidea</taxon>
        <taxon>Culicidae</taxon>
        <taxon>Culicinae</taxon>
        <taxon>Culicini</taxon>
        <taxon>Culex</taxon>
        <taxon>Culex</taxon>
    </lineage>
</organism>
<dbReference type="PANTHER" id="PTHR33776">
    <property type="entry name" value="ENDO/EXONUCLEASE/PHOSPHATASE DOMAIN-CONTAINING PROTEIN"/>
    <property type="match status" value="1"/>
</dbReference>
<dbReference type="SUPFAM" id="SSF56219">
    <property type="entry name" value="DNase I-like"/>
    <property type="match status" value="1"/>
</dbReference>
<dbReference type="InterPro" id="IPR005135">
    <property type="entry name" value="Endo/exonuclease/phosphatase"/>
</dbReference>
<gene>
    <name evidence="2" type="ORF">pipiens_006423</name>
</gene>
<proteinExistence type="predicted"/>
<dbReference type="EMBL" id="JBEHCU010004299">
    <property type="protein sequence ID" value="KAL1401691.1"/>
    <property type="molecule type" value="Genomic_DNA"/>
</dbReference>
<dbReference type="Gene3D" id="3.60.10.10">
    <property type="entry name" value="Endonuclease/exonuclease/phosphatase"/>
    <property type="match status" value="1"/>
</dbReference>
<protein>
    <recommendedName>
        <fullName evidence="1">Endonuclease/exonuclease/phosphatase domain-containing protein</fullName>
    </recommendedName>
</protein>
<name>A0ABD1DPJ8_CULPP</name>
<evidence type="ECO:0000313" key="3">
    <source>
        <dbReference type="Proteomes" id="UP001562425"/>
    </source>
</evidence>
<dbReference type="Proteomes" id="UP001562425">
    <property type="component" value="Unassembled WGS sequence"/>
</dbReference>
<evidence type="ECO:0000313" key="2">
    <source>
        <dbReference type="EMBL" id="KAL1401691.1"/>
    </source>
</evidence>
<accession>A0ABD1DPJ8</accession>
<keyword evidence="3" id="KW-1185">Reference proteome</keyword>
<sequence>MKGIRKYGPAVARLYREANLAVRFEDYRMLREMIWLRKRCSPRQPVDSSQYYQQGPAYQNSPELLNEPVHVPTASHGCQEKNTNNDQQGHNRAGMLPTSFKYLRRVVNQSDSTLSIRQPTYTKRRNPARTELQANVARTAILLVRNGLYHCHRSRQTAAATINSSTGFPAAGDQRHAYVQVAALRRRGGQHVVAAQVFRDIRAEASLVDWRRAEMVRTGRPNIFSARDLPPRSPIGIKRGLNRMEKLDSLCVYLHNMNASIDVIVIGETWIKQGRSQYYNIPGYHSAFSCRKTSAGGLAIFVRNDLNFEAKTNVADGGFHHISVKVDKSPSSVFVHGLYRPPSDDTSRLFSAIEEILANSDPASPCFIVGDVNVPVNQPHNVNVRRYNQLLNAFSATVSNTIITRPISNNLLDHVVCSIADSTRVSNYTMPCELSDHSYVLTVFKLKADHQRKVLTKTWVNYALVDAEFQRFLENFNQNSLPVDECLQSITGTYSQLIQANSRTRTVEVKVKNDCCPWYNFDIWKLGNIRDSILKRWKRNRQDQHLSELLARANYNLSEAKKRAKKQYHTKLFNNGNAKLLWGRINELMGGKSRTNSAPSLEVNQNIEHDPVTVANLFNDHFVSVGDNLASQLTSDGNINRFNTMKRSNISIFLRPASILEISNLIHELDSKKASGYDGFPVSALKKHRNLLYAIICNCFNQCNGSTPTNLVSEKDLQRKSLYSR</sequence>
<evidence type="ECO:0000259" key="1">
    <source>
        <dbReference type="Pfam" id="PF03372"/>
    </source>
</evidence>
<feature type="domain" description="Endonuclease/exonuclease/phosphatase" evidence="1">
    <location>
        <begin position="243"/>
        <end position="437"/>
    </location>
</feature>
<dbReference type="AlphaFoldDB" id="A0ABD1DPJ8"/>
<comment type="caution">
    <text evidence="2">The sequence shown here is derived from an EMBL/GenBank/DDBJ whole genome shotgun (WGS) entry which is preliminary data.</text>
</comment>
<reference evidence="2 3" key="1">
    <citation type="submission" date="2024-05" db="EMBL/GenBank/DDBJ databases">
        <title>Culex pipiens pipiens assembly and annotation.</title>
        <authorList>
            <person name="Alout H."/>
            <person name="Durand T."/>
        </authorList>
    </citation>
    <scope>NUCLEOTIDE SEQUENCE [LARGE SCALE GENOMIC DNA]</scope>
    <source>
        <strain evidence="2">HA-2024</strain>
        <tissue evidence="2">Whole body</tissue>
    </source>
</reference>
<dbReference type="PANTHER" id="PTHR33776:SF3">
    <property type="entry name" value="PHD-TYPE DOMAIN-CONTAINING PROTEIN"/>
    <property type="match status" value="1"/>
</dbReference>
<dbReference type="InterPro" id="IPR036691">
    <property type="entry name" value="Endo/exonu/phosph_ase_sf"/>
</dbReference>